<proteinExistence type="predicted"/>
<dbReference type="RefSeq" id="WP_167991319.1">
    <property type="nucleotide sequence ID" value="NZ_JAATEM010000004.1"/>
</dbReference>
<protein>
    <recommendedName>
        <fullName evidence="4">Nucleopolyhedrovirus P10 family protein</fullName>
    </recommendedName>
</protein>
<evidence type="ECO:0008006" key="4">
    <source>
        <dbReference type="Google" id="ProtNLM"/>
    </source>
</evidence>
<comment type="caution">
    <text evidence="2">The sequence shown here is derived from an EMBL/GenBank/DDBJ whole genome shotgun (WGS) entry which is preliminary data.</text>
</comment>
<reference evidence="2 3" key="1">
    <citation type="submission" date="2020-03" db="EMBL/GenBank/DDBJ databases">
        <title>WGS of actinomycetes isolated from Thailand.</title>
        <authorList>
            <person name="Thawai C."/>
        </authorList>
    </citation>
    <scope>NUCLEOTIDE SEQUENCE [LARGE SCALE GENOMIC DNA]</scope>
    <source>
        <strain evidence="2 3">SBST2-5</strain>
    </source>
</reference>
<dbReference type="Proteomes" id="UP000730591">
    <property type="component" value="Unassembled WGS sequence"/>
</dbReference>
<sequence length="288" mass="28832">MAAERWTQAVRRQLGLGRLLPLGGARDGAWIAERAVEPVLRDAVTQGVPEVRLGAVRIGLAGSGEAAEPAVPSPPSALPPAPLRLTARFAAVASELESESLPATADRLRAALAQAAAEHIGLAVTEIDLTVTDLLEGPPETEGAGGGGAECREPGESGESGESGKDKGSGGSGGSGESGGSGAADEGDGSGSGSEEDQAPPPGSEESRVAAAALAVPGVSRLTRVLGRAVHVTEPGAAASALPRRHVRVDLAVRADHRPVEVARAVRTAVSQTLPDRPTAAVLVTALD</sequence>
<accession>A0ABX1A2T5</accession>
<gene>
    <name evidence="2" type="ORF">HCJ93_04660</name>
</gene>
<organism evidence="2 3">
    <name type="scientific">Streptomyces composti</name>
    <dbReference type="NCBI Taxonomy" id="2720025"/>
    <lineage>
        <taxon>Bacteria</taxon>
        <taxon>Bacillati</taxon>
        <taxon>Actinomycetota</taxon>
        <taxon>Actinomycetes</taxon>
        <taxon>Kitasatosporales</taxon>
        <taxon>Streptomycetaceae</taxon>
        <taxon>Streptomyces</taxon>
    </lineage>
</organism>
<dbReference type="EMBL" id="JAATEM010000004">
    <property type="protein sequence ID" value="NJP49382.1"/>
    <property type="molecule type" value="Genomic_DNA"/>
</dbReference>
<evidence type="ECO:0000256" key="1">
    <source>
        <dbReference type="SAM" id="MobiDB-lite"/>
    </source>
</evidence>
<evidence type="ECO:0000313" key="2">
    <source>
        <dbReference type="EMBL" id="NJP49382.1"/>
    </source>
</evidence>
<feature type="compositionally biased region" description="Gly residues" evidence="1">
    <location>
        <begin position="169"/>
        <end position="182"/>
    </location>
</feature>
<feature type="region of interest" description="Disordered" evidence="1">
    <location>
        <begin position="135"/>
        <end position="208"/>
    </location>
</feature>
<name>A0ABX1A2T5_9ACTN</name>
<evidence type="ECO:0000313" key="3">
    <source>
        <dbReference type="Proteomes" id="UP000730591"/>
    </source>
</evidence>
<keyword evidence="3" id="KW-1185">Reference proteome</keyword>